<feature type="region of interest" description="Disordered" evidence="3">
    <location>
        <begin position="1"/>
        <end position="64"/>
    </location>
</feature>
<keyword evidence="2" id="KW-0597">Phosphoprotein</keyword>
<evidence type="ECO:0000313" key="5">
    <source>
        <dbReference type="EMBL" id="JAC86479.1"/>
    </source>
</evidence>
<dbReference type="Gene3D" id="1.10.168.10">
    <property type="entry name" value="Phosducin, domain 2"/>
    <property type="match status" value="1"/>
</dbReference>
<evidence type="ECO:0000259" key="4">
    <source>
        <dbReference type="Pfam" id="PF02114"/>
    </source>
</evidence>
<dbReference type="AlphaFoldDB" id="A0A069DYF6"/>
<organism evidence="5">
    <name type="scientific">Panstrongylus megistus</name>
    <dbReference type="NCBI Taxonomy" id="65343"/>
    <lineage>
        <taxon>Eukaryota</taxon>
        <taxon>Metazoa</taxon>
        <taxon>Ecdysozoa</taxon>
        <taxon>Arthropoda</taxon>
        <taxon>Hexapoda</taxon>
        <taxon>Insecta</taxon>
        <taxon>Pterygota</taxon>
        <taxon>Neoptera</taxon>
        <taxon>Paraneoptera</taxon>
        <taxon>Hemiptera</taxon>
        <taxon>Heteroptera</taxon>
        <taxon>Panheteroptera</taxon>
        <taxon>Cimicomorpha</taxon>
        <taxon>Reduviidae</taxon>
        <taxon>Triatominae</taxon>
        <taxon>Panstrongylus</taxon>
    </lineage>
</organism>
<dbReference type="PANTHER" id="PTHR46052">
    <property type="entry name" value="PHOSDUCIN-LIKE PROTEIN"/>
    <property type="match status" value="1"/>
</dbReference>
<dbReference type="Gene3D" id="3.40.30.10">
    <property type="entry name" value="Glutaredoxin"/>
    <property type="match status" value="1"/>
</dbReference>
<dbReference type="InterPro" id="IPR036249">
    <property type="entry name" value="Thioredoxin-like_sf"/>
</dbReference>
<dbReference type="Pfam" id="PF02114">
    <property type="entry name" value="Phosducin"/>
    <property type="match status" value="1"/>
</dbReference>
<sequence>MTTLEDKILGEKKHYYCSSSESEGEEDSDDGSTKECTENSVNELPLPSPERSNWGGVSKNTGPKGVISDWQRYKQLESEKRQEEELERIELAKKLCLTCAPDSDHQPRSEDDLSDLLSDDFLDDYRKKRMEEMLISRTLPNFGEVYSLANGNEFLDAIDNENKAVTVIIHIYESSIPACKVMNQCLNALCKQYSNVKFCKIVGSSAGMSHRFKVDGVPALLVYKEGQIIGNFVRVTDDLGDEFYEGDVENFLVEHGILLDRFCIPEIIRQGCRGGDNDGGGSDWSLE</sequence>
<protein>
    <submittedName>
        <fullName evidence="5">Putative conserved phosducin-like protein</fullName>
    </submittedName>
</protein>
<dbReference type="GO" id="GO:0008277">
    <property type="term" value="P:regulation of G protein-coupled receptor signaling pathway"/>
    <property type="evidence" value="ECO:0007669"/>
    <property type="project" value="InterPro"/>
</dbReference>
<proteinExistence type="evidence at transcript level"/>
<dbReference type="SUPFAM" id="SSF52833">
    <property type="entry name" value="Thioredoxin-like"/>
    <property type="match status" value="1"/>
</dbReference>
<dbReference type="InterPro" id="IPR023196">
    <property type="entry name" value="Phosducin_N_dom_sf"/>
</dbReference>
<accession>A0A069DYF6</accession>
<dbReference type="EMBL" id="GBGD01002410">
    <property type="protein sequence ID" value="JAC86479.1"/>
    <property type="molecule type" value="mRNA"/>
</dbReference>
<evidence type="ECO:0000256" key="1">
    <source>
        <dbReference type="ARBA" id="ARBA00009686"/>
    </source>
</evidence>
<dbReference type="PANTHER" id="PTHR46052:SF1">
    <property type="entry name" value="PHOSDUCIN-LIKE PROTEIN"/>
    <property type="match status" value="1"/>
</dbReference>
<dbReference type="PRINTS" id="PR00677">
    <property type="entry name" value="PHOSDUCIN"/>
</dbReference>
<evidence type="ECO:0000256" key="3">
    <source>
        <dbReference type="SAM" id="MobiDB-lite"/>
    </source>
</evidence>
<comment type="similarity">
    <text evidence="1">Belongs to the phosducin family.</text>
</comment>
<reference evidence="5" key="1">
    <citation type="journal article" date="2015" name="J. Med. Entomol.">
        <title>A Deep Insight Into the Sialotranscriptome of the Chagas Disease Vector, Panstrongylus megistus (Hemiptera: Heteroptera).</title>
        <authorList>
            <person name="Ribeiro J.M."/>
            <person name="Schwarz A."/>
            <person name="Francischetti I.M."/>
        </authorList>
    </citation>
    <scope>NUCLEOTIDE SEQUENCE</scope>
    <source>
        <tissue evidence="5">Salivary glands</tissue>
    </source>
</reference>
<feature type="domain" description="Phosducin" evidence="4">
    <location>
        <begin position="53"/>
        <end position="260"/>
    </location>
</feature>
<dbReference type="InterPro" id="IPR024253">
    <property type="entry name" value="Phosducin_thioredoxin-like_dom"/>
</dbReference>
<evidence type="ECO:0000256" key="2">
    <source>
        <dbReference type="ARBA" id="ARBA00022553"/>
    </source>
</evidence>
<name>A0A069DYF6_9HEMI</name>
<dbReference type="InterPro" id="IPR051499">
    <property type="entry name" value="Phosducin-like_reg"/>
</dbReference>
<dbReference type="CDD" id="cd02987">
    <property type="entry name" value="Phd_like_Phd"/>
    <property type="match status" value="1"/>
</dbReference>
<dbReference type="InterPro" id="IPR001200">
    <property type="entry name" value="Phosducin"/>
</dbReference>
<feature type="compositionally biased region" description="Basic and acidic residues" evidence="3">
    <location>
        <begin position="1"/>
        <end position="14"/>
    </location>
</feature>